<dbReference type="EMBL" id="JAUHGG010000004">
    <property type="protein sequence ID" value="MDS1821775.1"/>
    <property type="molecule type" value="Genomic_DNA"/>
</dbReference>
<organism evidence="2 3">
    <name type="scientific">Vibrio parahaemolyticus</name>
    <dbReference type="NCBI Taxonomy" id="670"/>
    <lineage>
        <taxon>Bacteria</taxon>
        <taxon>Pseudomonadati</taxon>
        <taxon>Pseudomonadota</taxon>
        <taxon>Gammaproteobacteria</taxon>
        <taxon>Vibrionales</taxon>
        <taxon>Vibrionaceae</taxon>
        <taxon>Vibrio</taxon>
    </lineage>
</organism>
<accession>A0AAW8Q3A9</accession>
<reference evidence="2" key="1">
    <citation type="submission" date="2023-06" db="EMBL/GenBank/DDBJ databases">
        <title>Genomic Diversity of Vibrio spp. and Metagenomic Analysis of Pathogens in Florida Gulf Coastal Waters Following Hurricane Ian.</title>
        <authorList>
            <person name="Brumfield K.D."/>
        </authorList>
    </citation>
    <scope>NUCLEOTIDE SEQUENCE</scope>
    <source>
        <strain evidence="2">WBS2B-138</strain>
    </source>
</reference>
<evidence type="ECO:0000256" key="1">
    <source>
        <dbReference type="SAM" id="Coils"/>
    </source>
</evidence>
<protein>
    <submittedName>
        <fullName evidence="2">VPA1267 family protein</fullName>
    </submittedName>
</protein>
<dbReference type="NCBIfam" id="NF040697">
    <property type="entry name" value="VPA1267_fam"/>
    <property type="match status" value="1"/>
</dbReference>
<evidence type="ECO:0000313" key="3">
    <source>
        <dbReference type="Proteomes" id="UP001253193"/>
    </source>
</evidence>
<sequence length="152" mass="17236">MGMAGEIMASGQQKAQQNLEAFEVWKETLTDDEFRQIIFRDQLNRNEVAKGVGCGKSALNQNPALKNSLKDLEDELRNRGVLPSLTDSAKRSIDKPKVYDNTANRKLLDSKRVSLLEAENIELKVKVKELEKRLERFGELSETLSEMGLMPR</sequence>
<proteinExistence type="predicted"/>
<dbReference type="InterPro" id="IPR049841">
    <property type="entry name" value="VPA1267-like"/>
</dbReference>
<gene>
    <name evidence="2" type="ORF">QX249_14045</name>
</gene>
<name>A0AAW8Q3A9_VIBPH</name>
<dbReference type="AlphaFoldDB" id="A0AAW8Q3A9"/>
<comment type="caution">
    <text evidence="2">The sequence shown here is derived from an EMBL/GenBank/DDBJ whole genome shotgun (WGS) entry which is preliminary data.</text>
</comment>
<dbReference type="Proteomes" id="UP001253193">
    <property type="component" value="Unassembled WGS sequence"/>
</dbReference>
<keyword evidence="1" id="KW-0175">Coiled coil</keyword>
<feature type="coiled-coil region" evidence="1">
    <location>
        <begin position="113"/>
        <end position="147"/>
    </location>
</feature>
<evidence type="ECO:0000313" key="2">
    <source>
        <dbReference type="EMBL" id="MDS1821775.1"/>
    </source>
</evidence>